<sequence length="47" mass="5468">MKQLGASFIFELGVRFILQNSFFNIRFSEYERKGSFVGFQVYSKGPP</sequence>
<proteinExistence type="predicted"/>
<reference evidence="1 2" key="1">
    <citation type="submission" date="2013-07" db="EMBL/GenBank/DDBJ databases">
        <title>Complete genome sequence of Bacillus infantis NRRL B-14911 that has potential to induce cardiac disease by antigenic mimicry.</title>
        <authorList>
            <person name="Massilamany C."/>
            <person name="Smith T.P.L."/>
            <person name="Loy J.D."/>
            <person name="Barletta R."/>
            <person name="Reddy J."/>
        </authorList>
    </citation>
    <scope>NUCLEOTIDE SEQUENCE [LARGE SCALE GENOMIC DNA]</scope>
    <source>
        <strain evidence="1 2">NRRL B-14911</strain>
    </source>
</reference>
<evidence type="ECO:0000313" key="1">
    <source>
        <dbReference type="EMBL" id="AGX06484.1"/>
    </source>
</evidence>
<gene>
    <name evidence="1" type="ORF">N288_23225</name>
</gene>
<dbReference type="AlphaFoldDB" id="U5LF41"/>
<organism evidence="1 2">
    <name type="scientific">Bacillus infantis NRRL B-14911</name>
    <dbReference type="NCBI Taxonomy" id="1367477"/>
    <lineage>
        <taxon>Bacteria</taxon>
        <taxon>Bacillati</taxon>
        <taxon>Bacillota</taxon>
        <taxon>Bacilli</taxon>
        <taxon>Bacillales</taxon>
        <taxon>Bacillaceae</taxon>
        <taxon>Bacillus</taxon>
    </lineage>
</organism>
<evidence type="ECO:0000313" key="2">
    <source>
        <dbReference type="Proteomes" id="UP000017805"/>
    </source>
</evidence>
<dbReference type="EMBL" id="CP006643">
    <property type="protein sequence ID" value="AGX06484.1"/>
    <property type="molecule type" value="Genomic_DNA"/>
</dbReference>
<protein>
    <submittedName>
        <fullName evidence="1">Uncharacterized protein</fullName>
    </submittedName>
</protein>
<accession>U5LF41</accession>
<name>U5LF41_9BACI</name>
<dbReference type="Proteomes" id="UP000017805">
    <property type="component" value="Chromosome"/>
</dbReference>
<keyword evidence="2" id="KW-1185">Reference proteome</keyword>
<dbReference type="KEGG" id="bif:N288_23225"/>
<dbReference type="HOGENOM" id="CLU_3164714_0_0_9"/>